<keyword evidence="2" id="KW-1185">Reference proteome</keyword>
<organism evidence="1 2">
    <name type="scientific">Caerostris extrusa</name>
    <name type="common">Bark spider</name>
    <name type="synonym">Caerostris bankana</name>
    <dbReference type="NCBI Taxonomy" id="172846"/>
    <lineage>
        <taxon>Eukaryota</taxon>
        <taxon>Metazoa</taxon>
        <taxon>Ecdysozoa</taxon>
        <taxon>Arthropoda</taxon>
        <taxon>Chelicerata</taxon>
        <taxon>Arachnida</taxon>
        <taxon>Araneae</taxon>
        <taxon>Araneomorphae</taxon>
        <taxon>Entelegynae</taxon>
        <taxon>Araneoidea</taxon>
        <taxon>Araneidae</taxon>
        <taxon>Caerostris</taxon>
    </lineage>
</organism>
<name>A0AAV4Y7S8_CAEEX</name>
<protein>
    <submittedName>
        <fullName evidence="1">Uncharacterized protein</fullName>
    </submittedName>
</protein>
<proteinExistence type="predicted"/>
<gene>
    <name evidence="1" type="ORF">CEXT_10131</name>
</gene>
<sequence>MSGGVARSQVSWLANDVTGERTLRRRRKWSVLVRNLSGSVLRGDVTCHNTGEGDVRGDLSGGGILRKLVEFCGRGIRGFRKKFSMLSNQVASNRILIAIPEMIFAHGQFQCSLG</sequence>
<comment type="caution">
    <text evidence="1">The sequence shown here is derived from an EMBL/GenBank/DDBJ whole genome shotgun (WGS) entry which is preliminary data.</text>
</comment>
<evidence type="ECO:0000313" key="1">
    <source>
        <dbReference type="EMBL" id="GIZ01986.1"/>
    </source>
</evidence>
<reference evidence="1 2" key="1">
    <citation type="submission" date="2021-06" db="EMBL/GenBank/DDBJ databases">
        <title>Caerostris extrusa draft genome.</title>
        <authorList>
            <person name="Kono N."/>
            <person name="Arakawa K."/>
        </authorList>
    </citation>
    <scope>NUCLEOTIDE SEQUENCE [LARGE SCALE GENOMIC DNA]</scope>
</reference>
<dbReference type="Proteomes" id="UP001054945">
    <property type="component" value="Unassembled WGS sequence"/>
</dbReference>
<dbReference type="EMBL" id="BPLR01018745">
    <property type="protein sequence ID" value="GIZ01986.1"/>
    <property type="molecule type" value="Genomic_DNA"/>
</dbReference>
<accession>A0AAV4Y7S8</accession>
<dbReference type="AlphaFoldDB" id="A0AAV4Y7S8"/>
<evidence type="ECO:0000313" key="2">
    <source>
        <dbReference type="Proteomes" id="UP001054945"/>
    </source>
</evidence>